<accession>I1HHA1</accession>
<dbReference type="Gramene" id="KQK05241">
    <property type="protein sequence ID" value="KQK05241"/>
    <property type="gene ID" value="BRADI_2g18940v3"/>
</dbReference>
<keyword evidence="4" id="KW-1185">Reference proteome</keyword>
<dbReference type="Proteomes" id="UP000008810">
    <property type="component" value="Chromosome 2"/>
</dbReference>
<dbReference type="HOGENOM" id="CLU_2200563_0_0_1"/>
<dbReference type="EnsemblPlants" id="KQK05241">
    <property type="protein sequence ID" value="KQK05241"/>
    <property type="gene ID" value="BRADI_2g18940v3"/>
</dbReference>
<proteinExistence type="predicted"/>
<evidence type="ECO:0000256" key="1">
    <source>
        <dbReference type="SAM" id="MobiDB-lite"/>
    </source>
</evidence>
<reference evidence="2 3" key="1">
    <citation type="journal article" date="2010" name="Nature">
        <title>Genome sequencing and analysis of the model grass Brachypodium distachyon.</title>
        <authorList>
            <consortium name="International Brachypodium Initiative"/>
        </authorList>
    </citation>
    <scope>NUCLEOTIDE SEQUENCE [LARGE SCALE GENOMIC DNA]</scope>
    <source>
        <strain evidence="2 3">Bd21</strain>
    </source>
</reference>
<organism evidence="3">
    <name type="scientific">Brachypodium distachyon</name>
    <name type="common">Purple false brome</name>
    <name type="synonym">Trachynia distachya</name>
    <dbReference type="NCBI Taxonomy" id="15368"/>
    <lineage>
        <taxon>Eukaryota</taxon>
        <taxon>Viridiplantae</taxon>
        <taxon>Streptophyta</taxon>
        <taxon>Embryophyta</taxon>
        <taxon>Tracheophyta</taxon>
        <taxon>Spermatophyta</taxon>
        <taxon>Magnoliopsida</taxon>
        <taxon>Liliopsida</taxon>
        <taxon>Poales</taxon>
        <taxon>Poaceae</taxon>
        <taxon>BOP clade</taxon>
        <taxon>Pooideae</taxon>
        <taxon>Stipodae</taxon>
        <taxon>Brachypodieae</taxon>
        <taxon>Brachypodium</taxon>
    </lineage>
</organism>
<dbReference type="EMBL" id="CM000881">
    <property type="protein sequence ID" value="KQK05241.1"/>
    <property type="molecule type" value="Genomic_DNA"/>
</dbReference>
<sequence length="108" mass="12149">MEQELDEFEVLWPEHAHYADDASQKHQPTAPAMMITPTTVPIRPKQRSWPVDVPRAALVLRRWEEAAGGEEEEDRSEGSGEKRPIIVPPHLPISGRWRSDDGESSTAA</sequence>
<reference evidence="3" key="3">
    <citation type="submission" date="2018-08" db="UniProtKB">
        <authorList>
            <consortium name="EnsemblPlants"/>
        </authorList>
    </citation>
    <scope>IDENTIFICATION</scope>
    <source>
        <strain evidence="3">cv. Bd21</strain>
    </source>
</reference>
<gene>
    <name evidence="2" type="ORF">BRADI_2g18940v3</name>
</gene>
<dbReference type="AlphaFoldDB" id="I1HHA1"/>
<dbReference type="eggNOG" id="ENOG502R4Y9">
    <property type="taxonomic scope" value="Eukaryota"/>
</dbReference>
<dbReference type="InParanoid" id="I1HHA1"/>
<protein>
    <submittedName>
        <fullName evidence="2 3">Uncharacterized protein</fullName>
    </submittedName>
</protein>
<evidence type="ECO:0000313" key="4">
    <source>
        <dbReference type="Proteomes" id="UP000008810"/>
    </source>
</evidence>
<reference evidence="2" key="2">
    <citation type="submission" date="2017-06" db="EMBL/GenBank/DDBJ databases">
        <title>WGS assembly of Brachypodium distachyon.</title>
        <authorList>
            <consortium name="The International Brachypodium Initiative"/>
            <person name="Lucas S."/>
            <person name="Harmon-Smith M."/>
            <person name="Lail K."/>
            <person name="Tice H."/>
            <person name="Grimwood J."/>
            <person name="Bruce D."/>
            <person name="Barry K."/>
            <person name="Shu S."/>
            <person name="Lindquist E."/>
            <person name="Wang M."/>
            <person name="Pitluck S."/>
            <person name="Vogel J.P."/>
            <person name="Garvin D.F."/>
            <person name="Mockler T.C."/>
            <person name="Schmutz J."/>
            <person name="Rokhsar D."/>
            <person name="Bevan M.W."/>
        </authorList>
    </citation>
    <scope>NUCLEOTIDE SEQUENCE</scope>
    <source>
        <strain evidence="2">Bd21</strain>
    </source>
</reference>
<feature type="region of interest" description="Disordered" evidence="1">
    <location>
        <begin position="64"/>
        <end position="108"/>
    </location>
</feature>
<evidence type="ECO:0000313" key="3">
    <source>
        <dbReference type="EnsemblPlants" id="KQK05241"/>
    </source>
</evidence>
<evidence type="ECO:0000313" key="2">
    <source>
        <dbReference type="EMBL" id="KQK05241.1"/>
    </source>
</evidence>
<name>I1HHA1_BRADI</name>